<accession>A0A382KML1</accession>
<organism evidence="1">
    <name type="scientific">marine metagenome</name>
    <dbReference type="NCBI Taxonomy" id="408172"/>
    <lineage>
        <taxon>unclassified sequences</taxon>
        <taxon>metagenomes</taxon>
        <taxon>ecological metagenomes</taxon>
    </lineage>
</organism>
<sequence length="44" mass="4879">MLDLLLASGGIPVLIRFNRVDHYRAGGTVCLAVPMETMDQLVYE</sequence>
<proteinExistence type="predicted"/>
<dbReference type="EMBL" id="UINC01081663">
    <property type="protein sequence ID" value="SVC25738.1"/>
    <property type="molecule type" value="Genomic_DNA"/>
</dbReference>
<protein>
    <submittedName>
        <fullName evidence="1">Uncharacterized protein</fullName>
    </submittedName>
</protein>
<name>A0A382KML1_9ZZZZ</name>
<gene>
    <name evidence="1" type="ORF">METZ01_LOCUS278592</name>
</gene>
<reference evidence="1" key="1">
    <citation type="submission" date="2018-05" db="EMBL/GenBank/DDBJ databases">
        <authorList>
            <person name="Lanie J.A."/>
            <person name="Ng W.-L."/>
            <person name="Kazmierczak K.M."/>
            <person name="Andrzejewski T.M."/>
            <person name="Davidsen T.M."/>
            <person name="Wayne K.J."/>
            <person name="Tettelin H."/>
            <person name="Glass J.I."/>
            <person name="Rusch D."/>
            <person name="Podicherti R."/>
            <person name="Tsui H.-C.T."/>
            <person name="Winkler M.E."/>
        </authorList>
    </citation>
    <scope>NUCLEOTIDE SEQUENCE</scope>
</reference>
<evidence type="ECO:0000313" key="1">
    <source>
        <dbReference type="EMBL" id="SVC25738.1"/>
    </source>
</evidence>
<dbReference type="AlphaFoldDB" id="A0A382KML1"/>